<keyword evidence="4" id="KW-1185">Reference proteome</keyword>
<dbReference type="Pfam" id="PF24626">
    <property type="entry name" value="SH3_Tf2-1"/>
    <property type="match status" value="1"/>
</dbReference>
<evidence type="ECO:0000313" key="3">
    <source>
        <dbReference type="EMBL" id="MCH98625.1"/>
    </source>
</evidence>
<evidence type="ECO:0000259" key="2">
    <source>
        <dbReference type="Pfam" id="PF24626"/>
    </source>
</evidence>
<reference evidence="3 4" key="1">
    <citation type="journal article" date="2018" name="Front. Plant Sci.">
        <title>Red Clover (Trifolium pratense) and Zigzag Clover (T. medium) - A Picture of Genomic Similarities and Differences.</title>
        <authorList>
            <person name="Dluhosova J."/>
            <person name="Istvanek J."/>
            <person name="Nedelnik J."/>
            <person name="Repkova J."/>
        </authorList>
    </citation>
    <scope>NUCLEOTIDE SEQUENCE [LARGE SCALE GENOMIC DNA]</scope>
    <source>
        <strain evidence="4">cv. 10/8</strain>
        <tissue evidence="3">Leaf</tissue>
    </source>
</reference>
<comment type="caution">
    <text evidence="3">The sequence shown here is derived from an EMBL/GenBank/DDBJ whole genome shotgun (WGS) entry which is preliminary data.</text>
</comment>
<dbReference type="EMBL" id="LXQA010038130">
    <property type="protein sequence ID" value="MCH98625.1"/>
    <property type="molecule type" value="Genomic_DNA"/>
</dbReference>
<evidence type="ECO:0000313" key="4">
    <source>
        <dbReference type="Proteomes" id="UP000265520"/>
    </source>
</evidence>
<dbReference type="AlphaFoldDB" id="A0A392NHQ4"/>
<organism evidence="3 4">
    <name type="scientific">Trifolium medium</name>
    <dbReference type="NCBI Taxonomy" id="97028"/>
    <lineage>
        <taxon>Eukaryota</taxon>
        <taxon>Viridiplantae</taxon>
        <taxon>Streptophyta</taxon>
        <taxon>Embryophyta</taxon>
        <taxon>Tracheophyta</taxon>
        <taxon>Spermatophyta</taxon>
        <taxon>Magnoliopsida</taxon>
        <taxon>eudicotyledons</taxon>
        <taxon>Gunneridae</taxon>
        <taxon>Pentapetalae</taxon>
        <taxon>rosids</taxon>
        <taxon>fabids</taxon>
        <taxon>Fabales</taxon>
        <taxon>Fabaceae</taxon>
        <taxon>Papilionoideae</taxon>
        <taxon>50 kb inversion clade</taxon>
        <taxon>NPAAA clade</taxon>
        <taxon>Hologalegina</taxon>
        <taxon>IRL clade</taxon>
        <taxon>Trifolieae</taxon>
        <taxon>Trifolium</taxon>
    </lineage>
</organism>
<name>A0A392NHQ4_9FABA</name>
<feature type="coiled-coil region" evidence="1">
    <location>
        <begin position="26"/>
        <end position="53"/>
    </location>
</feature>
<dbReference type="Proteomes" id="UP000265520">
    <property type="component" value="Unassembled WGS sequence"/>
</dbReference>
<dbReference type="PANTHER" id="PTHR46148:SF60">
    <property type="entry name" value="CHROMO DOMAIN-CONTAINING PROTEIN"/>
    <property type="match status" value="1"/>
</dbReference>
<sequence length="141" mass="16267">MYGRSPPSVLDYVQGSSSNSDIEQTLAERQKIITALKENLKRSRQKMEAQANKKWRDCIFEPGDLVLLRLQPYWQQTVHRRTSQKLSKRYFGPFPVIRRIGAVAYELDLPSSSRIHLVFHVSQLRAYHGTNPSSHFSSIPP</sequence>
<gene>
    <name evidence="3" type="ORF">A2U01_0019630</name>
</gene>
<dbReference type="PANTHER" id="PTHR46148">
    <property type="entry name" value="CHROMO DOMAIN-CONTAINING PROTEIN"/>
    <property type="match status" value="1"/>
</dbReference>
<evidence type="ECO:0000256" key="1">
    <source>
        <dbReference type="SAM" id="Coils"/>
    </source>
</evidence>
<dbReference type="InterPro" id="IPR056924">
    <property type="entry name" value="SH3_Tf2-1"/>
</dbReference>
<feature type="domain" description="Tf2-1-like SH3-like" evidence="2">
    <location>
        <begin position="63"/>
        <end position="128"/>
    </location>
</feature>
<accession>A0A392NHQ4</accession>
<proteinExistence type="predicted"/>
<keyword evidence="1" id="KW-0175">Coiled coil</keyword>
<protein>
    <recommendedName>
        <fullName evidence="2">Tf2-1-like SH3-like domain-containing protein</fullName>
    </recommendedName>
</protein>